<name>A0A2U2NB65_9BIFI</name>
<dbReference type="Proteomes" id="UP000245876">
    <property type="component" value="Unassembled WGS sequence"/>
</dbReference>
<evidence type="ECO:0000313" key="3">
    <source>
        <dbReference type="Proteomes" id="UP000245876"/>
    </source>
</evidence>
<proteinExistence type="predicted"/>
<accession>A0A2U2NB65</accession>
<gene>
    <name evidence="2" type="ORF">DF196_03135</name>
</gene>
<protein>
    <recommendedName>
        <fullName evidence="4">Lipoprotein</fullName>
    </recommendedName>
</protein>
<dbReference type="EMBL" id="QFFM01000005">
    <property type="protein sequence ID" value="PWG66395.1"/>
    <property type="molecule type" value="Genomic_DNA"/>
</dbReference>
<sequence length="230" mass="25137">MVAAVFMCAAIAACGQGMNANPASGTDANSGGQPAFSGPYADDFKQAYKDAPTDLIRGILKDGKITDAEVQEAYDAYNTCLEPYGLQAVYTPGEGESTGQYRGSLSNDEQLKVMQECQSKTGADLVSTLYADISSNPNNVDTAAMQRATYQCLAKHDLLPQPISESEYLAMVDRGTTQDSMTASLKRESEFFSEYWEQTYDGQPNPDFKYDQNTPQGHQFYLCNNDPLNQ</sequence>
<organism evidence="2 3">
    <name type="scientific">Bifidobacterium callitrichidarum</name>
    <dbReference type="NCBI Taxonomy" id="2052941"/>
    <lineage>
        <taxon>Bacteria</taxon>
        <taxon>Bacillati</taxon>
        <taxon>Actinomycetota</taxon>
        <taxon>Actinomycetes</taxon>
        <taxon>Bifidobacteriales</taxon>
        <taxon>Bifidobacteriaceae</taxon>
        <taxon>Bifidobacterium</taxon>
    </lineage>
</organism>
<evidence type="ECO:0008006" key="4">
    <source>
        <dbReference type="Google" id="ProtNLM"/>
    </source>
</evidence>
<evidence type="ECO:0000313" key="2">
    <source>
        <dbReference type="EMBL" id="PWG66395.1"/>
    </source>
</evidence>
<feature type="signal peptide" evidence="1">
    <location>
        <begin position="1"/>
        <end position="19"/>
    </location>
</feature>
<feature type="chain" id="PRO_5039612019" description="Lipoprotein" evidence="1">
    <location>
        <begin position="20"/>
        <end position="230"/>
    </location>
</feature>
<dbReference type="AlphaFoldDB" id="A0A2U2NB65"/>
<keyword evidence="3" id="KW-1185">Reference proteome</keyword>
<keyword evidence="1" id="KW-0732">Signal</keyword>
<comment type="caution">
    <text evidence="2">The sequence shown here is derived from an EMBL/GenBank/DDBJ whole genome shotgun (WGS) entry which is preliminary data.</text>
</comment>
<evidence type="ECO:0000256" key="1">
    <source>
        <dbReference type="SAM" id="SignalP"/>
    </source>
</evidence>
<reference evidence="2 3" key="1">
    <citation type="journal article" date="2018" name="Int. J. Syst. Evol. Microbiol.">
        <title>Bifidobacterium callitrichidarum sp. nov. from the faeces of the emperor tamarin (Saguinus imperator).</title>
        <authorList>
            <person name="Modesto M."/>
            <person name="Michelini S."/>
            <person name="Sansosti M.C."/>
            <person name="De Filippo C."/>
            <person name="Cavalieri D."/>
            <person name="Qvirist L."/>
            <person name="Andlid T."/>
            <person name="Spiezio C."/>
            <person name="Sandri C."/>
            <person name="Pascarelli S."/>
            <person name="Sgorbati B."/>
            <person name="Mattarelli P."/>
        </authorList>
    </citation>
    <scope>NUCLEOTIDE SEQUENCE [LARGE SCALE GENOMIC DNA]</scope>
    <source>
        <strain evidence="2 3">TRI 5</strain>
    </source>
</reference>